<evidence type="ECO:0000256" key="2">
    <source>
        <dbReference type="ARBA" id="ARBA00023125"/>
    </source>
</evidence>
<comment type="caution">
    <text evidence="6">The sequence shown here is derived from an EMBL/GenBank/DDBJ whole genome shotgun (WGS) entry which is preliminary data.</text>
</comment>
<dbReference type="InterPro" id="IPR029016">
    <property type="entry name" value="GAF-like_dom_sf"/>
</dbReference>
<evidence type="ECO:0000313" key="6">
    <source>
        <dbReference type="EMBL" id="GID67798.1"/>
    </source>
</evidence>
<evidence type="ECO:0000313" key="7">
    <source>
        <dbReference type="Proteomes" id="UP000619479"/>
    </source>
</evidence>
<dbReference type="GO" id="GO:0045892">
    <property type="term" value="P:negative regulation of DNA-templated transcription"/>
    <property type="evidence" value="ECO:0007669"/>
    <property type="project" value="TreeGrafter"/>
</dbReference>
<name>A0A919IQP9_9ACTN</name>
<dbReference type="InterPro" id="IPR005471">
    <property type="entry name" value="Tscrpt_reg_IclR_N"/>
</dbReference>
<keyword evidence="1" id="KW-0805">Transcription regulation</keyword>
<keyword evidence="2" id="KW-0238">DNA-binding</keyword>
<dbReference type="Pfam" id="PF01614">
    <property type="entry name" value="IclR_C"/>
    <property type="match status" value="1"/>
</dbReference>
<proteinExistence type="predicted"/>
<dbReference type="RefSeq" id="WP_203745900.1">
    <property type="nucleotide sequence ID" value="NZ_BAAAUC010000008.1"/>
</dbReference>
<dbReference type="InterPro" id="IPR036388">
    <property type="entry name" value="WH-like_DNA-bd_sf"/>
</dbReference>
<dbReference type="Pfam" id="PF09339">
    <property type="entry name" value="HTH_IclR"/>
    <property type="match status" value="1"/>
</dbReference>
<evidence type="ECO:0000256" key="3">
    <source>
        <dbReference type="ARBA" id="ARBA00023163"/>
    </source>
</evidence>
<protein>
    <submittedName>
        <fullName evidence="6">IclR-family regulatory protein</fullName>
    </submittedName>
</protein>
<accession>A0A919IQP9</accession>
<dbReference type="SMART" id="SM00346">
    <property type="entry name" value="HTH_ICLR"/>
    <property type="match status" value="1"/>
</dbReference>
<feature type="domain" description="IclR-ED" evidence="5">
    <location>
        <begin position="68"/>
        <end position="253"/>
    </location>
</feature>
<dbReference type="SUPFAM" id="SSF46785">
    <property type="entry name" value="Winged helix' DNA-binding domain"/>
    <property type="match status" value="1"/>
</dbReference>
<dbReference type="PROSITE" id="PS51077">
    <property type="entry name" value="HTH_ICLR"/>
    <property type="match status" value="1"/>
</dbReference>
<dbReference type="PANTHER" id="PTHR30136">
    <property type="entry name" value="HELIX-TURN-HELIX TRANSCRIPTIONAL REGULATOR, ICLR FAMILY"/>
    <property type="match status" value="1"/>
</dbReference>
<evidence type="ECO:0000259" key="5">
    <source>
        <dbReference type="PROSITE" id="PS51078"/>
    </source>
</evidence>
<dbReference type="Proteomes" id="UP000619479">
    <property type="component" value="Unassembled WGS sequence"/>
</dbReference>
<feature type="domain" description="HTH iclR-type" evidence="4">
    <location>
        <begin position="4"/>
        <end position="67"/>
    </location>
</feature>
<dbReference type="PANTHER" id="PTHR30136:SF39">
    <property type="entry name" value="TRANSCRIPTIONAL REGULATORY PROTEIN"/>
    <property type="match status" value="1"/>
</dbReference>
<dbReference type="GO" id="GO:0003677">
    <property type="term" value="F:DNA binding"/>
    <property type="evidence" value="ECO:0007669"/>
    <property type="project" value="UniProtKB-KW"/>
</dbReference>
<dbReference type="PROSITE" id="PS51078">
    <property type="entry name" value="ICLR_ED"/>
    <property type="match status" value="1"/>
</dbReference>
<organism evidence="6 7">
    <name type="scientific">Actinoplanes cyaneus</name>
    <dbReference type="NCBI Taxonomy" id="52696"/>
    <lineage>
        <taxon>Bacteria</taxon>
        <taxon>Bacillati</taxon>
        <taxon>Actinomycetota</taxon>
        <taxon>Actinomycetes</taxon>
        <taxon>Micromonosporales</taxon>
        <taxon>Micromonosporaceae</taxon>
        <taxon>Actinoplanes</taxon>
    </lineage>
</organism>
<reference evidence="6" key="1">
    <citation type="submission" date="2021-01" db="EMBL/GenBank/DDBJ databases">
        <title>Whole genome shotgun sequence of Actinoplanes cyaneus NBRC 14990.</title>
        <authorList>
            <person name="Komaki H."/>
            <person name="Tamura T."/>
        </authorList>
    </citation>
    <scope>NUCLEOTIDE SEQUENCE</scope>
    <source>
        <strain evidence="6">NBRC 14990</strain>
    </source>
</reference>
<dbReference type="Gene3D" id="3.30.450.40">
    <property type="match status" value="1"/>
</dbReference>
<dbReference type="EMBL" id="BOMH01000041">
    <property type="protein sequence ID" value="GID67798.1"/>
    <property type="molecule type" value="Genomic_DNA"/>
</dbReference>
<dbReference type="GO" id="GO:0003700">
    <property type="term" value="F:DNA-binding transcription factor activity"/>
    <property type="evidence" value="ECO:0007669"/>
    <property type="project" value="TreeGrafter"/>
</dbReference>
<keyword evidence="7" id="KW-1185">Reference proteome</keyword>
<dbReference type="InterPro" id="IPR014757">
    <property type="entry name" value="Tscrpt_reg_IclR_C"/>
</dbReference>
<gene>
    <name evidence="6" type="ORF">Acy02nite_56790</name>
</gene>
<dbReference type="InterPro" id="IPR050707">
    <property type="entry name" value="HTH_MetabolicPath_Reg"/>
</dbReference>
<evidence type="ECO:0000256" key="1">
    <source>
        <dbReference type="ARBA" id="ARBA00023015"/>
    </source>
</evidence>
<keyword evidence="3" id="KW-0804">Transcription</keyword>
<dbReference type="InterPro" id="IPR036390">
    <property type="entry name" value="WH_DNA-bd_sf"/>
</dbReference>
<dbReference type="SUPFAM" id="SSF55781">
    <property type="entry name" value="GAF domain-like"/>
    <property type="match status" value="1"/>
</dbReference>
<evidence type="ECO:0000259" key="4">
    <source>
        <dbReference type="PROSITE" id="PS51077"/>
    </source>
</evidence>
<dbReference type="Gene3D" id="1.10.10.10">
    <property type="entry name" value="Winged helix-like DNA-binding domain superfamily/Winged helix DNA-binding domain"/>
    <property type="match status" value="1"/>
</dbReference>
<dbReference type="AlphaFoldDB" id="A0A919IQP9"/>
<sequence>MQGTQLVSRVAAVLRRVGSGAADGVTTAEVATATGLPRSTAQRVLAALAEEGFVDRDARRGRWFPGPELFLLGSVAAERYDVTSTARDVLRSLAAKTGESAFFSARRGDETVCLAGEEGSFPLRSHVLREGIRFPLGVASAGLAILALLPLEDAESYVRSRGGELVAAYGEQHEPATLSRRVAATRRRGYAVNPGLIVPGSWGVAAVVFDRAGSPAWALSLTGVESRFDGERTAQLGALLLEAAHTLTQRIARRGSRL</sequence>